<reference evidence="2" key="1">
    <citation type="journal article" date="2023" name="GigaByte">
        <title>Genome assembly of the bearded iris, Iris pallida Lam.</title>
        <authorList>
            <person name="Bruccoleri R.E."/>
            <person name="Oakeley E.J."/>
            <person name="Faust A.M.E."/>
            <person name="Altorfer M."/>
            <person name="Dessus-Babus S."/>
            <person name="Burckhardt D."/>
            <person name="Oertli M."/>
            <person name="Naumann U."/>
            <person name="Petersen F."/>
            <person name="Wong J."/>
        </authorList>
    </citation>
    <scope>NUCLEOTIDE SEQUENCE</scope>
    <source>
        <strain evidence="2">GSM-AAB239-AS_SAM_17_03QT</strain>
    </source>
</reference>
<evidence type="ECO:0000313" key="1">
    <source>
        <dbReference type="EMBL" id="KAJ6838256.1"/>
    </source>
</evidence>
<comment type="caution">
    <text evidence="2">The sequence shown here is derived from an EMBL/GenBank/DDBJ whole genome shotgun (WGS) entry which is preliminary data.</text>
</comment>
<proteinExistence type="predicted"/>
<reference evidence="2" key="2">
    <citation type="submission" date="2023-04" db="EMBL/GenBank/DDBJ databases">
        <authorList>
            <person name="Bruccoleri R.E."/>
            <person name="Oakeley E.J."/>
            <person name="Faust A.-M."/>
            <person name="Dessus-Babus S."/>
            <person name="Altorfer M."/>
            <person name="Burckhardt D."/>
            <person name="Oertli M."/>
            <person name="Naumann U."/>
            <person name="Petersen F."/>
            <person name="Wong J."/>
        </authorList>
    </citation>
    <scope>NUCLEOTIDE SEQUENCE</scope>
    <source>
        <strain evidence="2">GSM-AAB239-AS_SAM_17_03QT</strain>
        <tissue evidence="2">Leaf</tissue>
    </source>
</reference>
<name>A0AAX6HCB6_IRIPA</name>
<dbReference type="AlphaFoldDB" id="A0AAX6HCB6"/>
<evidence type="ECO:0000313" key="3">
    <source>
        <dbReference type="Proteomes" id="UP001140949"/>
    </source>
</evidence>
<gene>
    <name evidence="1" type="ORF">M6B38_321015</name>
    <name evidence="2" type="ORF">M6B38_321020</name>
</gene>
<dbReference type="EMBL" id="JANAVB010010798">
    <property type="protein sequence ID" value="KAJ6838256.1"/>
    <property type="molecule type" value="Genomic_DNA"/>
</dbReference>
<keyword evidence="3" id="KW-1185">Reference proteome</keyword>
<organism evidence="2 3">
    <name type="scientific">Iris pallida</name>
    <name type="common">Sweet iris</name>
    <dbReference type="NCBI Taxonomy" id="29817"/>
    <lineage>
        <taxon>Eukaryota</taxon>
        <taxon>Viridiplantae</taxon>
        <taxon>Streptophyta</taxon>
        <taxon>Embryophyta</taxon>
        <taxon>Tracheophyta</taxon>
        <taxon>Spermatophyta</taxon>
        <taxon>Magnoliopsida</taxon>
        <taxon>Liliopsida</taxon>
        <taxon>Asparagales</taxon>
        <taxon>Iridaceae</taxon>
        <taxon>Iridoideae</taxon>
        <taxon>Irideae</taxon>
        <taxon>Iris</taxon>
    </lineage>
</organism>
<evidence type="ECO:0000313" key="2">
    <source>
        <dbReference type="EMBL" id="KAJ6838257.1"/>
    </source>
</evidence>
<dbReference type="Proteomes" id="UP001140949">
    <property type="component" value="Unassembled WGS sequence"/>
</dbReference>
<accession>A0AAX6HCB6</accession>
<protein>
    <submittedName>
        <fullName evidence="2">Uncharacterized protein</fullName>
    </submittedName>
</protein>
<sequence>MDMLSRWIKLDQLLSQLKFRAWLITLLLGLGSQSWAEENRSVINVYLFCMFGFAPASG</sequence>
<dbReference type="EMBL" id="JANAVB010010798">
    <property type="protein sequence ID" value="KAJ6838257.1"/>
    <property type="molecule type" value="Genomic_DNA"/>
</dbReference>